<accession>A0A238VTC5</accession>
<dbReference type="AlphaFoldDB" id="A0A238VTC5"/>
<evidence type="ECO:0000313" key="4">
    <source>
        <dbReference type="Proteomes" id="UP000198412"/>
    </source>
</evidence>
<dbReference type="PANTHER" id="PTHR10900:SF77">
    <property type="entry name" value="FI19380P1"/>
    <property type="match status" value="1"/>
</dbReference>
<protein>
    <submittedName>
        <fullName evidence="3">Fasciclin domain-containing protein</fullName>
    </submittedName>
</protein>
<dbReference type="GO" id="GO:0005615">
    <property type="term" value="C:extracellular space"/>
    <property type="evidence" value="ECO:0007669"/>
    <property type="project" value="TreeGrafter"/>
</dbReference>
<reference evidence="4" key="1">
    <citation type="submission" date="2017-06" db="EMBL/GenBank/DDBJ databases">
        <authorList>
            <person name="Varghese N."/>
            <person name="Submissions S."/>
        </authorList>
    </citation>
    <scope>NUCLEOTIDE SEQUENCE [LARGE SCALE GENOMIC DNA]</scope>
    <source>
        <strain evidence="4">DSM 27993</strain>
    </source>
</reference>
<organism evidence="3 4">
    <name type="scientific">Lutibacter flavus</name>
    <dbReference type="NCBI Taxonomy" id="691689"/>
    <lineage>
        <taxon>Bacteria</taxon>
        <taxon>Pseudomonadati</taxon>
        <taxon>Bacteroidota</taxon>
        <taxon>Flavobacteriia</taxon>
        <taxon>Flavobacteriales</taxon>
        <taxon>Flavobacteriaceae</taxon>
        <taxon>Lutibacter</taxon>
    </lineage>
</organism>
<gene>
    <name evidence="3" type="ORF">SAMN04488111_1016</name>
</gene>
<dbReference type="InterPro" id="IPR036378">
    <property type="entry name" value="FAS1_dom_sf"/>
</dbReference>
<dbReference type="EMBL" id="FZNX01000001">
    <property type="protein sequence ID" value="SNR37565.1"/>
    <property type="molecule type" value="Genomic_DNA"/>
</dbReference>
<keyword evidence="1" id="KW-0732">Signal</keyword>
<dbReference type="Pfam" id="PF02469">
    <property type="entry name" value="Fasciclin"/>
    <property type="match status" value="1"/>
</dbReference>
<dbReference type="PROSITE" id="PS51257">
    <property type="entry name" value="PROKAR_LIPOPROTEIN"/>
    <property type="match status" value="1"/>
</dbReference>
<dbReference type="InterPro" id="IPR050904">
    <property type="entry name" value="Adhesion/Biosynth-related"/>
</dbReference>
<dbReference type="PANTHER" id="PTHR10900">
    <property type="entry name" value="PERIOSTIN-RELATED"/>
    <property type="match status" value="1"/>
</dbReference>
<dbReference type="Proteomes" id="UP000198412">
    <property type="component" value="Unassembled WGS sequence"/>
</dbReference>
<dbReference type="InterPro" id="IPR000782">
    <property type="entry name" value="FAS1_domain"/>
</dbReference>
<feature type="domain" description="FAS1" evidence="2">
    <location>
        <begin position="37"/>
        <end position="119"/>
    </location>
</feature>
<feature type="non-terminal residue" evidence="3">
    <location>
        <position position="119"/>
    </location>
</feature>
<dbReference type="Gene3D" id="2.30.180.10">
    <property type="entry name" value="FAS1 domain"/>
    <property type="match status" value="1"/>
</dbReference>
<evidence type="ECO:0000313" key="3">
    <source>
        <dbReference type="EMBL" id="SNR37565.1"/>
    </source>
</evidence>
<feature type="signal peptide" evidence="1">
    <location>
        <begin position="1"/>
        <end position="24"/>
    </location>
</feature>
<dbReference type="RefSeq" id="WP_176420256.1">
    <property type="nucleotide sequence ID" value="NZ_FZNX01000001.1"/>
</dbReference>
<dbReference type="PROSITE" id="PS50213">
    <property type="entry name" value="FAS1"/>
    <property type="match status" value="1"/>
</dbReference>
<keyword evidence="4" id="KW-1185">Reference proteome</keyword>
<name>A0A238VTC5_9FLAO</name>
<evidence type="ECO:0000256" key="1">
    <source>
        <dbReference type="SAM" id="SignalP"/>
    </source>
</evidence>
<proteinExistence type="predicted"/>
<evidence type="ECO:0000259" key="2">
    <source>
        <dbReference type="PROSITE" id="PS50213"/>
    </source>
</evidence>
<dbReference type="SUPFAM" id="SSF82153">
    <property type="entry name" value="FAS1 domain"/>
    <property type="match status" value="1"/>
</dbReference>
<sequence>MKTFKNLHKLVFIAFLAIAFVSCDDDDEQITPEPMTNSIADFVVANQDNYSSLLAALQKADLVETLQGEGPFTVFAPDNAAFAAFLTANNFNSLDDVPVAALKEILLNHVVSGSVQSGG</sequence>
<feature type="chain" id="PRO_5013303065" evidence="1">
    <location>
        <begin position="25"/>
        <end position="119"/>
    </location>
</feature>